<dbReference type="Proteomes" id="UP001642464">
    <property type="component" value="Unassembled WGS sequence"/>
</dbReference>
<evidence type="ECO:0000259" key="3">
    <source>
        <dbReference type="PROSITE" id="PS50222"/>
    </source>
</evidence>
<dbReference type="InterPro" id="IPR018247">
    <property type="entry name" value="EF_Hand_1_Ca_BS"/>
</dbReference>
<dbReference type="Gene3D" id="1.10.238.10">
    <property type="entry name" value="EF-hand"/>
    <property type="match status" value="1"/>
</dbReference>
<comment type="caution">
    <text evidence="4">The sequence shown here is derived from an EMBL/GenBank/DDBJ whole genome shotgun (WGS) entry which is preliminary data.</text>
</comment>
<evidence type="ECO:0000313" key="5">
    <source>
        <dbReference type="Proteomes" id="UP001642464"/>
    </source>
</evidence>
<reference evidence="4 5" key="1">
    <citation type="submission" date="2024-02" db="EMBL/GenBank/DDBJ databases">
        <authorList>
            <person name="Chen Y."/>
            <person name="Shah S."/>
            <person name="Dougan E. K."/>
            <person name="Thang M."/>
            <person name="Chan C."/>
        </authorList>
    </citation>
    <scope>NUCLEOTIDE SEQUENCE [LARGE SCALE GENOMIC DNA]</scope>
</reference>
<proteinExistence type="predicted"/>
<feature type="domain" description="EF-hand" evidence="3">
    <location>
        <begin position="632"/>
        <end position="667"/>
    </location>
</feature>
<dbReference type="PROSITE" id="PS00018">
    <property type="entry name" value="EF_HAND_1"/>
    <property type="match status" value="1"/>
</dbReference>
<organism evidence="4 5">
    <name type="scientific">Durusdinium trenchii</name>
    <dbReference type="NCBI Taxonomy" id="1381693"/>
    <lineage>
        <taxon>Eukaryota</taxon>
        <taxon>Sar</taxon>
        <taxon>Alveolata</taxon>
        <taxon>Dinophyceae</taxon>
        <taxon>Suessiales</taxon>
        <taxon>Symbiodiniaceae</taxon>
        <taxon>Durusdinium</taxon>
    </lineage>
</organism>
<dbReference type="InterPro" id="IPR002048">
    <property type="entry name" value="EF_hand_dom"/>
</dbReference>
<accession>A0ABP0JH17</accession>
<evidence type="ECO:0000256" key="1">
    <source>
        <dbReference type="ARBA" id="ARBA00022837"/>
    </source>
</evidence>
<protein>
    <recommendedName>
        <fullName evidence="3">EF-hand domain-containing protein</fullName>
    </recommendedName>
</protein>
<keyword evidence="1" id="KW-0106">Calcium</keyword>
<feature type="region of interest" description="Disordered" evidence="2">
    <location>
        <begin position="692"/>
        <end position="718"/>
    </location>
</feature>
<gene>
    <name evidence="4" type="ORF">SCF082_LOCUS12048</name>
</gene>
<dbReference type="InterPro" id="IPR011992">
    <property type="entry name" value="EF-hand-dom_pair"/>
</dbReference>
<sequence>MEHSILERLGIGWNDSVGEANEKRVKEYDRQVEEALDYVETYRKDWEKKAKQVQAPGALIEQRRAYEKGFVTEKGKTQLAVSIKIEEPLRSLLAEAREDLVNCLLSEGSRSRAEEIEDSPTWVPDFAHIQDADLHITVCIPSLWREPASDPSAHDSYNREVGAALRTIAADHEAFVLELDRLLLSKDGSLLGLFRTVGEASGDTKADILSDRASDTLDPMTSLRSDVLYVFLEKKLSHIQRQNELDLAHAHEHPHLLRQATIVKTVGGSAHGYIHCSLCRLALAPELTKQPVNWKLQEISLKQSTGSYCKPDDKSICRSEVYGKQASRGGYQGREEFQGAAGKKSLGEVARPEGLKTNVAHAVSQVDEVVFGRDMDSSIERTAEHLDDDTFHGAAGRRYVRHVERCGGLKQLPARTVSQADAVILGRDLGHSQDKVEEHMHFEAFKDAAGSHSLGHRPRKEGLKSNFVPGTSQVDQIVFKSDGESLEVQDHLRQEEFRGAAGRKYIGHRESPGGLRPSHMAHVCAVDKIAFGALSDSSNLDAHLRSPNWTGAAGRKYVGAPTKPEGRQPVLGSGLSQAGMQRFDGESSECLYCEAVLPRKPSVLAMMNVVTGVFVELALGSAHEDRMKRCGEVIHAVRKIFNMGDQNKNGVLSWSEFAATLEDPLNMRYFNTIGINSSEARGLFNLLDADDSGASVSRSSSKAACACEARRRPSTSPR</sequence>
<evidence type="ECO:0000256" key="2">
    <source>
        <dbReference type="SAM" id="MobiDB-lite"/>
    </source>
</evidence>
<dbReference type="PROSITE" id="PS50222">
    <property type="entry name" value="EF_HAND_2"/>
    <property type="match status" value="1"/>
</dbReference>
<keyword evidence="5" id="KW-1185">Reference proteome</keyword>
<feature type="compositionally biased region" description="Low complexity" evidence="2">
    <location>
        <begin position="692"/>
        <end position="707"/>
    </location>
</feature>
<dbReference type="EMBL" id="CAXAMM010007280">
    <property type="protein sequence ID" value="CAK9013707.1"/>
    <property type="molecule type" value="Genomic_DNA"/>
</dbReference>
<evidence type="ECO:0000313" key="4">
    <source>
        <dbReference type="EMBL" id="CAK9013707.1"/>
    </source>
</evidence>
<name>A0ABP0JH17_9DINO</name>
<dbReference type="SUPFAM" id="SSF47473">
    <property type="entry name" value="EF-hand"/>
    <property type="match status" value="1"/>
</dbReference>